<gene>
    <name evidence="4" type="ORF">AVDCRST_MAG68-2909</name>
</gene>
<protein>
    <recommendedName>
        <fullName evidence="3">Phosphoribosyltransferase domain-containing protein</fullName>
    </recommendedName>
</protein>
<evidence type="ECO:0000313" key="4">
    <source>
        <dbReference type="EMBL" id="CAA9338605.1"/>
    </source>
</evidence>
<dbReference type="EMBL" id="CADCTW010000134">
    <property type="protein sequence ID" value="CAA9338605.1"/>
    <property type="molecule type" value="Genomic_DNA"/>
</dbReference>
<accession>A0A6J4LNT9</accession>
<dbReference type="SUPFAM" id="SSF53271">
    <property type="entry name" value="PRTase-like"/>
    <property type="match status" value="1"/>
</dbReference>
<keyword evidence="1" id="KW-0328">Glycosyltransferase</keyword>
<dbReference type="PANTHER" id="PTHR43363:SF1">
    <property type="entry name" value="HYPOXANTHINE-GUANINE PHOSPHORIBOSYLTRANSFERASE"/>
    <property type="match status" value="1"/>
</dbReference>
<dbReference type="CDD" id="cd06223">
    <property type="entry name" value="PRTases_typeI"/>
    <property type="match status" value="1"/>
</dbReference>
<dbReference type="AlphaFoldDB" id="A0A6J4LNT9"/>
<dbReference type="GO" id="GO:0016757">
    <property type="term" value="F:glycosyltransferase activity"/>
    <property type="evidence" value="ECO:0007669"/>
    <property type="project" value="UniProtKB-KW"/>
</dbReference>
<proteinExistence type="predicted"/>
<reference evidence="4" key="1">
    <citation type="submission" date="2020-02" db="EMBL/GenBank/DDBJ databases">
        <authorList>
            <person name="Meier V. D."/>
        </authorList>
    </citation>
    <scope>NUCLEOTIDE SEQUENCE</scope>
    <source>
        <strain evidence="4">AVDCRST_MAG68</strain>
    </source>
</reference>
<evidence type="ECO:0000256" key="2">
    <source>
        <dbReference type="ARBA" id="ARBA00022679"/>
    </source>
</evidence>
<organism evidence="4">
    <name type="scientific">uncultured Gemmatimonadota bacterium</name>
    <dbReference type="NCBI Taxonomy" id="203437"/>
    <lineage>
        <taxon>Bacteria</taxon>
        <taxon>Pseudomonadati</taxon>
        <taxon>Gemmatimonadota</taxon>
        <taxon>environmental samples</taxon>
    </lineage>
</organism>
<dbReference type="Pfam" id="PF00156">
    <property type="entry name" value="Pribosyltran"/>
    <property type="match status" value="1"/>
</dbReference>
<sequence>MVQPIPFPRTTTTDGGAPDTLELSWELFGELCRALAIRVAHEYDPDLVIGIATAGVIPAATVAGILQAEFDSMRISRRDGGSVRSTPAILSAAPPSVRGRRVLVVDELSSSGDTMRLALAAVREAGAAEVRTAASFVRPGGYRPDFFALETPALLVFPWDRQVIEGGELVTPSIYTGPVLHA</sequence>
<dbReference type="InterPro" id="IPR029057">
    <property type="entry name" value="PRTase-like"/>
</dbReference>
<evidence type="ECO:0000256" key="1">
    <source>
        <dbReference type="ARBA" id="ARBA00022676"/>
    </source>
</evidence>
<dbReference type="PANTHER" id="PTHR43363">
    <property type="entry name" value="HYPOXANTHINE PHOSPHORIBOSYLTRANSFERASE"/>
    <property type="match status" value="1"/>
</dbReference>
<keyword evidence="2" id="KW-0808">Transferase</keyword>
<evidence type="ECO:0000259" key="3">
    <source>
        <dbReference type="Pfam" id="PF00156"/>
    </source>
</evidence>
<name>A0A6J4LNT9_9BACT</name>
<dbReference type="Gene3D" id="3.40.50.2020">
    <property type="match status" value="1"/>
</dbReference>
<dbReference type="InterPro" id="IPR000836">
    <property type="entry name" value="PRTase_dom"/>
</dbReference>
<feature type="domain" description="Phosphoribosyltransferase" evidence="3">
    <location>
        <begin position="27"/>
        <end position="145"/>
    </location>
</feature>